<evidence type="ECO:0000313" key="9">
    <source>
        <dbReference type="EMBL" id="KAJ6221630.1"/>
    </source>
</evidence>
<name>A0A9Q0MD62_BLOTA</name>
<keyword evidence="6" id="KW-0539">Nucleus</keyword>
<dbReference type="GO" id="GO:0006357">
    <property type="term" value="P:regulation of transcription by RNA polymerase II"/>
    <property type="evidence" value="ECO:0007669"/>
    <property type="project" value="InterPro"/>
</dbReference>
<evidence type="ECO:0000256" key="4">
    <source>
        <dbReference type="ARBA" id="ARBA00023015"/>
    </source>
</evidence>
<dbReference type="PANTHER" id="PTHR12434:SF6">
    <property type="entry name" value="MEDIATOR OF RNA POLYMERASE II TRANSCRIPTION SUBUNIT 22"/>
    <property type="match status" value="1"/>
</dbReference>
<comment type="caution">
    <text evidence="9">The sequence shown here is derived from an EMBL/GenBank/DDBJ whole genome shotgun (WGS) entry which is preliminary data.</text>
</comment>
<comment type="similarity">
    <text evidence="2">Belongs to the Mediator complex subunit 22 family.</text>
</comment>
<evidence type="ECO:0000256" key="5">
    <source>
        <dbReference type="ARBA" id="ARBA00023163"/>
    </source>
</evidence>
<evidence type="ECO:0000256" key="3">
    <source>
        <dbReference type="ARBA" id="ARBA00019695"/>
    </source>
</evidence>
<reference evidence="9" key="1">
    <citation type="submission" date="2022-12" db="EMBL/GenBank/DDBJ databases">
        <title>Genome assemblies of Blomia tropicalis.</title>
        <authorList>
            <person name="Cui Y."/>
        </authorList>
    </citation>
    <scope>NUCLEOTIDE SEQUENCE</scope>
    <source>
        <tissue evidence="9">Adult mites</tissue>
    </source>
</reference>
<protein>
    <recommendedName>
        <fullName evidence="3">Mediator of RNA polymerase II transcription subunit 22</fullName>
    </recommendedName>
    <alternativeName>
        <fullName evidence="8">Mediator complex subunit 22</fullName>
    </alternativeName>
</protein>
<evidence type="ECO:0000313" key="10">
    <source>
        <dbReference type="Proteomes" id="UP001142055"/>
    </source>
</evidence>
<keyword evidence="10" id="KW-1185">Reference proteome</keyword>
<dbReference type="OMA" id="KQAECDQ"/>
<evidence type="ECO:0000256" key="6">
    <source>
        <dbReference type="ARBA" id="ARBA00023242"/>
    </source>
</evidence>
<evidence type="ECO:0000256" key="2">
    <source>
        <dbReference type="ARBA" id="ARBA00005942"/>
    </source>
</evidence>
<sequence>MAVPHETLVSYQRRLKNDINTIAENFSELFRMVRIDLENKITYSKLEEISFEVNIRAANLTRACESLIKLIWEIKQYQTINDFPLINEAITNKVKDNVRHANDVDNILIALRDEITNDLYELEEEYYNSYVKYNI</sequence>
<dbReference type="InterPro" id="IPR009332">
    <property type="entry name" value="Med22"/>
</dbReference>
<dbReference type="GO" id="GO:0003712">
    <property type="term" value="F:transcription coregulator activity"/>
    <property type="evidence" value="ECO:0007669"/>
    <property type="project" value="InterPro"/>
</dbReference>
<proteinExistence type="inferred from homology"/>
<comment type="subcellular location">
    <subcellularLocation>
        <location evidence="1">Nucleus</location>
    </subcellularLocation>
</comment>
<evidence type="ECO:0000256" key="8">
    <source>
        <dbReference type="ARBA" id="ARBA00031962"/>
    </source>
</evidence>
<organism evidence="9 10">
    <name type="scientific">Blomia tropicalis</name>
    <name type="common">Mite</name>
    <dbReference type="NCBI Taxonomy" id="40697"/>
    <lineage>
        <taxon>Eukaryota</taxon>
        <taxon>Metazoa</taxon>
        <taxon>Ecdysozoa</taxon>
        <taxon>Arthropoda</taxon>
        <taxon>Chelicerata</taxon>
        <taxon>Arachnida</taxon>
        <taxon>Acari</taxon>
        <taxon>Acariformes</taxon>
        <taxon>Sarcoptiformes</taxon>
        <taxon>Astigmata</taxon>
        <taxon>Glycyphagoidea</taxon>
        <taxon>Echimyopodidae</taxon>
        <taxon>Blomia</taxon>
    </lineage>
</organism>
<comment type="function">
    <text evidence="7">Component of the Mediator complex, a coactivator involved in the regulated transcription of nearly all RNA polymerase II-dependent genes. Mediator functions as a bridge to convey information from gene-specific regulatory proteins to the basal RNA polymerase II transcription machinery. Mediator is recruited to promoters by direct interactions with regulatory proteins and serves as a scaffold for the assembly of a functional preinitiation complex with RNA polymerase II and the general transcription factors.</text>
</comment>
<dbReference type="GO" id="GO:0016592">
    <property type="term" value="C:mediator complex"/>
    <property type="evidence" value="ECO:0007669"/>
    <property type="project" value="InterPro"/>
</dbReference>
<gene>
    <name evidence="9" type="ORF">RDWZM_000175</name>
</gene>
<dbReference type="Proteomes" id="UP001142055">
    <property type="component" value="Chromosome 1"/>
</dbReference>
<keyword evidence="4" id="KW-0805">Transcription regulation</keyword>
<dbReference type="Pfam" id="PF06179">
    <property type="entry name" value="Med22"/>
    <property type="match status" value="1"/>
</dbReference>
<dbReference type="PANTHER" id="PTHR12434">
    <property type="entry name" value="MEDIATOR OF RNA POLYMERASE II TRANSCRIPTION SUBUNIT 22"/>
    <property type="match status" value="1"/>
</dbReference>
<keyword evidence="5" id="KW-0804">Transcription</keyword>
<accession>A0A9Q0MD62</accession>
<evidence type="ECO:0000256" key="7">
    <source>
        <dbReference type="ARBA" id="ARBA00025687"/>
    </source>
</evidence>
<dbReference type="AlphaFoldDB" id="A0A9Q0MD62"/>
<dbReference type="EMBL" id="JAPWDV010000001">
    <property type="protein sequence ID" value="KAJ6221630.1"/>
    <property type="molecule type" value="Genomic_DNA"/>
</dbReference>
<evidence type="ECO:0000256" key="1">
    <source>
        <dbReference type="ARBA" id="ARBA00004123"/>
    </source>
</evidence>
<dbReference type="OrthoDB" id="203279at2759"/>